<accession>A0A2V0QSF1</accession>
<evidence type="ECO:0000313" key="4">
    <source>
        <dbReference type="Proteomes" id="UP000248291"/>
    </source>
</evidence>
<evidence type="ECO:0000313" key="2">
    <source>
        <dbReference type="EMBL" id="GBH15804.1"/>
    </source>
</evidence>
<comment type="caution">
    <text evidence="1">The sequence shown here is derived from an EMBL/GenBank/DDBJ whole genome shotgun (WGS) entry which is preliminary data.</text>
</comment>
<organism evidence="1 3">
    <name type="scientific">Pseudomonas syringae pv. actinidiae</name>
    <dbReference type="NCBI Taxonomy" id="103796"/>
    <lineage>
        <taxon>Bacteria</taxon>
        <taxon>Pseudomonadati</taxon>
        <taxon>Pseudomonadota</taxon>
        <taxon>Gammaproteobacteria</taxon>
        <taxon>Pseudomonadales</taxon>
        <taxon>Pseudomonadaceae</taxon>
        <taxon>Pseudomonas</taxon>
        <taxon>Pseudomonas syringae</taxon>
    </lineage>
</organism>
<evidence type="ECO:0000313" key="3">
    <source>
        <dbReference type="Proteomes" id="UP000247480"/>
    </source>
</evidence>
<gene>
    <name evidence="1" type="ORF">KPSA1_05811</name>
    <name evidence="2" type="ORF">KPSA3_01736</name>
</gene>
<evidence type="ECO:0000313" key="1">
    <source>
        <dbReference type="EMBL" id="GBH12346.1"/>
    </source>
</evidence>
<name>A0A2V0QSF1_PSESF</name>
<dbReference type="EMBL" id="BGKA01000065">
    <property type="protein sequence ID" value="GBH15804.1"/>
    <property type="molecule type" value="Genomic_DNA"/>
</dbReference>
<dbReference type="EMBL" id="BGJZ01000305">
    <property type="protein sequence ID" value="GBH12346.1"/>
    <property type="molecule type" value="Genomic_DNA"/>
</dbReference>
<sequence length="68" mass="7752">MGMIVVSGTVNDRHGVSGFWWVLVKISVDGIGKKVRIFIRAVHFVAFTTLRKPCNREDQQYQQYGACH</sequence>
<dbReference type="Proteomes" id="UP000247480">
    <property type="component" value="Unassembled WGS sequence"/>
</dbReference>
<dbReference type="AlphaFoldDB" id="A0A2V0QSF1"/>
<dbReference type="Proteomes" id="UP000248291">
    <property type="component" value="Unassembled WGS sequence"/>
</dbReference>
<protein>
    <submittedName>
        <fullName evidence="1">Uncharacterized protein</fullName>
    </submittedName>
</protein>
<reference evidence="1 3" key="1">
    <citation type="submission" date="2018-04" db="EMBL/GenBank/DDBJ databases">
        <title>Draft genome sequence of Pseudomonas syringae pv. actinidiae biovar 1 strains isolated from kiwifruit in Kagawa prefecture.</title>
        <authorList>
            <person name="Tabuchi M."/>
            <person name="Saito M."/>
            <person name="Fujiwara S."/>
            <person name="Sasa N."/>
            <person name="Akimitsu K."/>
            <person name="Gomi K."/>
            <person name="Konishi-Sugita S."/>
            <person name="Hamano K."/>
            <person name="Kataoka I."/>
        </authorList>
    </citation>
    <scope>NUCLEOTIDE SEQUENCE [LARGE SCALE GENOMIC DNA]</scope>
    <source>
        <strain evidence="1 3">MAFF212206</strain>
    </source>
</reference>
<proteinExistence type="predicted"/>
<reference evidence="2 4" key="2">
    <citation type="submission" date="2018-04" db="EMBL/GenBank/DDBJ databases">
        <title>Draft genome sequence of Pseudomonas syringae pv. actinidiae biovar 3 strains isolated from kiwifruit in Kagawa prefecture.</title>
        <authorList>
            <person name="Tabuchi M."/>
            <person name="Saito M."/>
            <person name="Fujiwara S."/>
            <person name="Sasa N."/>
            <person name="Akimitsu K."/>
            <person name="Gomi K."/>
            <person name="Konishi-Sugita S."/>
            <person name="Hamano K."/>
            <person name="Kataoka I."/>
        </authorList>
    </citation>
    <scope>NUCLEOTIDE SEQUENCE [LARGE SCALE GENOMIC DNA]</scope>
    <source>
        <strain evidence="2 4">MAFF212211</strain>
    </source>
</reference>